<feature type="transmembrane region" description="Helical" evidence="1">
    <location>
        <begin position="83"/>
        <end position="101"/>
    </location>
</feature>
<feature type="transmembrane region" description="Helical" evidence="1">
    <location>
        <begin position="12"/>
        <end position="34"/>
    </location>
</feature>
<gene>
    <name evidence="2" type="ORF">G3570_05735</name>
</gene>
<keyword evidence="1" id="KW-0472">Membrane</keyword>
<comment type="caution">
    <text evidence="2">The sequence shown here is derived from an EMBL/GenBank/DDBJ whole genome shotgun (WGS) entry which is preliminary data.</text>
</comment>
<keyword evidence="3" id="KW-1185">Reference proteome</keyword>
<protein>
    <submittedName>
        <fullName evidence="2">Uncharacterized protein</fullName>
    </submittedName>
</protein>
<evidence type="ECO:0000313" key="3">
    <source>
        <dbReference type="Proteomes" id="UP000473278"/>
    </source>
</evidence>
<dbReference type="AlphaFoldDB" id="A0A6M1STI9"/>
<evidence type="ECO:0000256" key="1">
    <source>
        <dbReference type="SAM" id="Phobius"/>
    </source>
</evidence>
<accession>A0A6M1STI9</accession>
<dbReference type="EMBL" id="JAALLT010000002">
    <property type="protein sequence ID" value="NGP76122.1"/>
    <property type="molecule type" value="Genomic_DNA"/>
</dbReference>
<dbReference type="Proteomes" id="UP000473278">
    <property type="component" value="Unassembled WGS sequence"/>
</dbReference>
<sequence length="143" mass="15640">MSFTSFLSSLFRSLLAFFLGGLAFILIVMPYGIILDSVFPGSMGSDMIPETLSSQVLLIVINFIGGSIATLVVSLMAPKRINVHAFLFGVFLLFLNLSTLFGSSVSWPLWISIVLLVALPFEIWTGAWLGNYIRVSDQQKSAV</sequence>
<name>A0A6M1STI9_9BACT</name>
<feature type="transmembrane region" description="Helical" evidence="1">
    <location>
        <begin position="107"/>
        <end position="130"/>
    </location>
</feature>
<dbReference type="RefSeq" id="WP_165140184.1">
    <property type="nucleotide sequence ID" value="NZ_JAALLT010000002.1"/>
</dbReference>
<keyword evidence="1" id="KW-0812">Transmembrane</keyword>
<feature type="transmembrane region" description="Helical" evidence="1">
    <location>
        <begin position="54"/>
        <end position="76"/>
    </location>
</feature>
<proteinExistence type="predicted"/>
<organism evidence="2 3">
    <name type="scientific">Halalkalibaculum roseum</name>
    <dbReference type="NCBI Taxonomy" id="2709311"/>
    <lineage>
        <taxon>Bacteria</taxon>
        <taxon>Pseudomonadati</taxon>
        <taxon>Balneolota</taxon>
        <taxon>Balneolia</taxon>
        <taxon>Balneolales</taxon>
        <taxon>Balneolaceae</taxon>
        <taxon>Halalkalibaculum</taxon>
    </lineage>
</organism>
<keyword evidence="1" id="KW-1133">Transmembrane helix</keyword>
<reference evidence="2 3" key="1">
    <citation type="submission" date="2020-02" db="EMBL/GenBank/DDBJ databases">
        <title>Balneolaceae bacterium YR4-1, complete genome.</title>
        <authorList>
            <person name="Li Y."/>
            <person name="Wu S."/>
        </authorList>
    </citation>
    <scope>NUCLEOTIDE SEQUENCE [LARGE SCALE GENOMIC DNA]</scope>
    <source>
        <strain evidence="2 3">YR4-1</strain>
    </source>
</reference>
<evidence type="ECO:0000313" key="2">
    <source>
        <dbReference type="EMBL" id="NGP76122.1"/>
    </source>
</evidence>